<protein>
    <submittedName>
        <fullName evidence="1">Uncharacterized protein</fullName>
    </submittedName>
</protein>
<proteinExistence type="predicted"/>
<sequence length="60" mass="6117">MSLLVAVVSAAKASGLSASTTAPAQTIDFSIRKIPRIQSPAGRLIPAGGRAQKKTARLSV</sequence>
<comment type="caution">
    <text evidence="1">The sequence shown here is derived from an EMBL/GenBank/DDBJ whole genome shotgun (WGS) entry which is preliminary data.</text>
</comment>
<reference evidence="2" key="1">
    <citation type="journal article" date="2019" name="Int. J. Syst. Evol. Microbiol.">
        <title>The Global Catalogue of Microorganisms (GCM) 10K type strain sequencing project: providing services to taxonomists for standard genome sequencing and annotation.</title>
        <authorList>
            <consortium name="The Broad Institute Genomics Platform"/>
            <consortium name="The Broad Institute Genome Sequencing Center for Infectious Disease"/>
            <person name="Wu L."/>
            <person name="Ma J."/>
        </authorList>
    </citation>
    <scope>NUCLEOTIDE SEQUENCE [LARGE SCALE GENOMIC DNA]</scope>
    <source>
        <strain evidence="2">JCM 15089</strain>
    </source>
</reference>
<keyword evidence="2" id="KW-1185">Reference proteome</keyword>
<dbReference type="EMBL" id="BAAADD010000001">
    <property type="protein sequence ID" value="GAA0558473.1"/>
    <property type="molecule type" value="Genomic_DNA"/>
</dbReference>
<organism evidence="1 2">
    <name type="scientific">Rhizomicrobium electricum</name>
    <dbReference type="NCBI Taxonomy" id="480070"/>
    <lineage>
        <taxon>Bacteria</taxon>
        <taxon>Pseudomonadati</taxon>
        <taxon>Pseudomonadota</taxon>
        <taxon>Alphaproteobacteria</taxon>
        <taxon>Micropepsales</taxon>
        <taxon>Micropepsaceae</taxon>
        <taxon>Rhizomicrobium</taxon>
    </lineage>
</organism>
<dbReference type="Proteomes" id="UP001499951">
    <property type="component" value="Unassembled WGS sequence"/>
</dbReference>
<accession>A0ABP3P1Q6</accession>
<name>A0ABP3P1Q6_9PROT</name>
<evidence type="ECO:0000313" key="2">
    <source>
        <dbReference type="Proteomes" id="UP001499951"/>
    </source>
</evidence>
<gene>
    <name evidence="1" type="ORF">GCM10008942_03690</name>
</gene>
<evidence type="ECO:0000313" key="1">
    <source>
        <dbReference type="EMBL" id="GAA0558473.1"/>
    </source>
</evidence>